<evidence type="ECO:0000256" key="2">
    <source>
        <dbReference type="ARBA" id="ARBA00022448"/>
    </source>
</evidence>
<accession>A0A6G8Q841</accession>
<feature type="transmembrane region" description="Helical" evidence="9">
    <location>
        <begin position="54"/>
        <end position="72"/>
    </location>
</feature>
<keyword evidence="4 9" id="KW-0812">Transmembrane</keyword>
<feature type="transmembrane region" description="Helical" evidence="9">
    <location>
        <begin position="332"/>
        <end position="351"/>
    </location>
</feature>
<evidence type="ECO:0000256" key="3">
    <source>
        <dbReference type="ARBA" id="ARBA00022475"/>
    </source>
</evidence>
<keyword evidence="6 9" id="KW-0472">Membrane</keyword>
<comment type="subcellular location">
    <subcellularLocation>
        <location evidence="1">Cell membrane</location>
        <topology evidence="1">Multi-pass membrane protein</topology>
    </subcellularLocation>
</comment>
<evidence type="ECO:0000313" key="11">
    <source>
        <dbReference type="EMBL" id="QIN82641.1"/>
    </source>
</evidence>
<dbReference type="RefSeq" id="WP_166175167.1">
    <property type="nucleotide sequence ID" value="NZ_CP045119.1"/>
</dbReference>
<dbReference type="Proteomes" id="UP000501452">
    <property type="component" value="Chromosome"/>
</dbReference>
<dbReference type="InterPro" id="IPR020846">
    <property type="entry name" value="MFS_dom"/>
</dbReference>
<dbReference type="AlphaFoldDB" id="A0A6G8Q841"/>
<dbReference type="GO" id="GO:0005886">
    <property type="term" value="C:plasma membrane"/>
    <property type="evidence" value="ECO:0007669"/>
    <property type="project" value="UniProtKB-SubCell"/>
</dbReference>
<keyword evidence="12" id="KW-1185">Reference proteome</keyword>
<dbReference type="Gene3D" id="1.20.1250.20">
    <property type="entry name" value="MFS general substrate transporter like domains"/>
    <property type="match status" value="2"/>
</dbReference>
<dbReference type="InterPro" id="IPR036259">
    <property type="entry name" value="MFS_trans_sf"/>
</dbReference>
<feature type="transmembrane region" description="Helical" evidence="9">
    <location>
        <begin position="242"/>
        <end position="268"/>
    </location>
</feature>
<evidence type="ECO:0000256" key="1">
    <source>
        <dbReference type="ARBA" id="ARBA00004651"/>
    </source>
</evidence>
<dbReference type="SUPFAM" id="SSF103473">
    <property type="entry name" value="MFS general substrate transporter"/>
    <property type="match status" value="1"/>
</dbReference>
<dbReference type="PROSITE" id="PS50850">
    <property type="entry name" value="MFS"/>
    <property type="match status" value="1"/>
</dbReference>
<feature type="transmembrane region" description="Helical" evidence="9">
    <location>
        <begin position="84"/>
        <end position="103"/>
    </location>
</feature>
<evidence type="ECO:0000256" key="4">
    <source>
        <dbReference type="ARBA" id="ARBA00022692"/>
    </source>
</evidence>
<dbReference type="Pfam" id="PF07690">
    <property type="entry name" value="MFS_1"/>
    <property type="match status" value="1"/>
</dbReference>
<evidence type="ECO:0000256" key="5">
    <source>
        <dbReference type="ARBA" id="ARBA00022989"/>
    </source>
</evidence>
<gene>
    <name evidence="11" type="ORF">GBA63_08295</name>
</gene>
<feature type="transmembrane region" description="Helical" evidence="9">
    <location>
        <begin position="308"/>
        <end position="326"/>
    </location>
</feature>
<dbReference type="GO" id="GO:0022857">
    <property type="term" value="F:transmembrane transporter activity"/>
    <property type="evidence" value="ECO:0007669"/>
    <property type="project" value="InterPro"/>
</dbReference>
<feature type="transmembrane region" description="Helical" evidence="9">
    <location>
        <begin position="179"/>
        <end position="197"/>
    </location>
</feature>
<feature type="transmembrane region" description="Helical" evidence="9">
    <location>
        <begin position="274"/>
        <end position="296"/>
    </location>
</feature>
<feature type="transmembrane region" description="Helical" evidence="9">
    <location>
        <begin position="153"/>
        <end position="173"/>
    </location>
</feature>
<dbReference type="PANTHER" id="PTHR23513">
    <property type="entry name" value="INTEGRAL MEMBRANE EFFLUX PROTEIN-RELATED"/>
    <property type="match status" value="1"/>
</dbReference>
<proteinExistence type="inferred from homology"/>
<name>A0A6G8Q841_9ACTN</name>
<evidence type="ECO:0000259" key="10">
    <source>
        <dbReference type="PROSITE" id="PS50850"/>
    </source>
</evidence>
<protein>
    <recommendedName>
        <fullName evidence="8">Multidrug efflux pump Tap</fullName>
    </recommendedName>
</protein>
<sequence>MSDTRPDVQGSARRLPMLALIGANGVSWMGNMAALVVVPWFVLEVTGSAAKTGLVGATLGVGTVLSGVFAGPMVDRLGHRRMSVLADLASGVTTAAVPLLYLADALEFWALLALVFLGAVLDAPGNAARAAMVPGLARHAGMPLERANSAFGAVPRLALLVGTPAAGAAIAAFGATTVLLANAATFAVSAALVALLVSPTEDRAEAIPGARDATSGMRATGVAGYFADLAEGARFVAKSRTVLSLVLVVTFVNTIDDPFVSVVLPVYAKTQWGSAVGLGLLFGAGGAGALAGTAVFGAVGHRLPRRSAFAIGILAGAGIEYAVLLVSPSLAVAFAAFVLGGFLFGPIDPIFSTVLQERTRKRCWEGCSA</sequence>
<evidence type="ECO:0000256" key="7">
    <source>
        <dbReference type="ARBA" id="ARBA00038075"/>
    </source>
</evidence>
<evidence type="ECO:0000256" key="8">
    <source>
        <dbReference type="ARBA" id="ARBA00040914"/>
    </source>
</evidence>
<dbReference type="PANTHER" id="PTHR23513:SF9">
    <property type="entry name" value="ENTEROBACTIN EXPORTER ENTS"/>
    <property type="match status" value="1"/>
</dbReference>
<reference evidence="11 12" key="1">
    <citation type="submission" date="2019-10" db="EMBL/GenBank/DDBJ databases">
        <title>Rubrobacter sp nov SCSIO 52090 isolated from a deep-sea sediment in the South China Sea.</title>
        <authorList>
            <person name="Chen R.W."/>
        </authorList>
    </citation>
    <scope>NUCLEOTIDE SEQUENCE [LARGE SCALE GENOMIC DNA]</scope>
    <source>
        <strain evidence="11 12">SCSIO 52909</strain>
    </source>
</reference>
<comment type="similarity">
    <text evidence="7">Belongs to the major facilitator superfamily. Drug:H(+) antiporter-3 (DHA3) (TC 2.A.1.21) family.</text>
</comment>
<feature type="transmembrane region" description="Helical" evidence="9">
    <location>
        <begin position="109"/>
        <end position="132"/>
    </location>
</feature>
<dbReference type="InterPro" id="IPR011701">
    <property type="entry name" value="MFS"/>
</dbReference>
<feature type="domain" description="Major facilitator superfamily (MFS) profile" evidence="10">
    <location>
        <begin position="242"/>
        <end position="369"/>
    </location>
</feature>
<evidence type="ECO:0000313" key="12">
    <source>
        <dbReference type="Proteomes" id="UP000501452"/>
    </source>
</evidence>
<keyword evidence="3" id="KW-1003">Cell membrane</keyword>
<evidence type="ECO:0000256" key="6">
    <source>
        <dbReference type="ARBA" id="ARBA00023136"/>
    </source>
</evidence>
<organism evidence="11 12">
    <name type="scientific">Rubrobacter tropicus</name>
    <dbReference type="NCBI Taxonomy" id="2653851"/>
    <lineage>
        <taxon>Bacteria</taxon>
        <taxon>Bacillati</taxon>
        <taxon>Actinomycetota</taxon>
        <taxon>Rubrobacteria</taxon>
        <taxon>Rubrobacterales</taxon>
        <taxon>Rubrobacteraceae</taxon>
        <taxon>Rubrobacter</taxon>
    </lineage>
</organism>
<dbReference type="EMBL" id="CP045119">
    <property type="protein sequence ID" value="QIN82641.1"/>
    <property type="molecule type" value="Genomic_DNA"/>
</dbReference>
<keyword evidence="2" id="KW-0813">Transport</keyword>
<feature type="transmembrane region" description="Helical" evidence="9">
    <location>
        <begin position="21"/>
        <end position="42"/>
    </location>
</feature>
<dbReference type="KEGG" id="rub:GBA63_08295"/>
<evidence type="ECO:0000256" key="9">
    <source>
        <dbReference type="SAM" id="Phobius"/>
    </source>
</evidence>
<keyword evidence="5 9" id="KW-1133">Transmembrane helix</keyword>